<dbReference type="SUPFAM" id="SSF101386">
    <property type="entry name" value="all-alpha NTP pyrophosphatases"/>
    <property type="match status" value="1"/>
</dbReference>
<sequence>MSKLVRDHIPHIIRASGREPRVHVVDGEERRAALLRKLGEECSELTAAQPDEVLDEAADLYEVLLSLLAQHGHGRLELELVAAQKRAERGGFEHGLILEAISEAAMPVAG</sequence>
<dbReference type="InterPro" id="IPR021130">
    <property type="entry name" value="PRib-ATP_PPHydrolase-like"/>
</dbReference>
<dbReference type="InterPro" id="IPR038735">
    <property type="entry name" value="MSMEG_1276-like_NTP-PPase_dom"/>
</dbReference>
<dbReference type="Proteomes" id="UP000642993">
    <property type="component" value="Unassembled WGS sequence"/>
</dbReference>
<organism evidence="1 2">
    <name type="scientific">Lolliginicoccus lacisalsi</name>
    <dbReference type="NCBI Taxonomy" id="2742202"/>
    <lineage>
        <taxon>Bacteria</taxon>
        <taxon>Bacillati</taxon>
        <taxon>Actinomycetota</taxon>
        <taxon>Actinomycetes</taxon>
        <taxon>Mycobacteriales</taxon>
        <taxon>Hoyosellaceae</taxon>
        <taxon>Lolliginicoccus</taxon>
    </lineage>
</organism>
<evidence type="ECO:0000313" key="2">
    <source>
        <dbReference type="Proteomes" id="UP000642993"/>
    </source>
</evidence>
<dbReference type="Pfam" id="PF01503">
    <property type="entry name" value="PRA-PH"/>
    <property type="match status" value="1"/>
</dbReference>
<keyword evidence="2" id="KW-1185">Reference proteome</keyword>
<comment type="caution">
    <text evidence="1">The sequence shown here is derived from an EMBL/GenBank/DDBJ whole genome shotgun (WGS) entry which is preliminary data.</text>
</comment>
<reference evidence="1" key="1">
    <citation type="submission" date="2020-09" db="EMBL/GenBank/DDBJ databases">
        <title>Hoyosella lacisalsi sp. nov., a halotolerant actinobacterium isolated from soil of Lake Gudzhirganskoe.</title>
        <authorList>
            <person name="Yang Q."/>
            <person name="Guo P.Y."/>
            <person name="Liu S.W."/>
            <person name="Li F.N."/>
            <person name="Sun C.H."/>
        </authorList>
    </citation>
    <scope>NUCLEOTIDE SEQUENCE</scope>
    <source>
        <strain evidence="1">G463</strain>
    </source>
</reference>
<name>A0A927JEZ0_9ACTN</name>
<dbReference type="CDD" id="cd11532">
    <property type="entry name" value="NTP-PPase_COG4997"/>
    <property type="match status" value="1"/>
</dbReference>
<proteinExistence type="predicted"/>
<dbReference type="AlphaFoldDB" id="A0A927JEZ0"/>
<evidence type="ECO:0000313" key="1">
    <source>
        <dbReference type="EMBL" id="MBD8507690.1"/>
    </source>
</evidence>
<dbReference type="RefSeq" id="WP_192040139.1">
    <property type="nucleotide sequence ID" value="NZ_JACYWE010000009.1"/>
</dbReference>
<protein>
    <submittedName>
        <fullName evidence="1">Nucleoside triphosphate pyrophosphohydrolase</fullName>
    </submittedName>
</protein>
<gene>
    <name evidence="1" type="ORF">HT102_14475</name>
</gene>
<accession>A0A927JEZ0</accession>
<dbReference type="EMBL" id="JACYWE010000009">
    <property type="protein sequence ID" value="MBD8507690.1"/>
    <property type="molecule type" value="Genomic_DNA"/>
</dbReference>